<keyword evidence="2" id="KW-1185">Reference proteome</keyword>
<protein>
    <submittedName>
        <fullName evidence="1">Uncharacterized protein</fullName>
    </submittedName>
</protein>
<dbReference type="AlphaFoldDB" id="A0AAV7LDU3"/>
<accession>A0AAV7LDU3</accession>
<comment type="caution">
    <text evidence="1">The sequence shown here is derived from an EMBL/GenBank/DDBJ whole genome shotgun (WGS) entry which is preliminary data.</text>
</comment>
<name>A0AAV7LDU3_PLEWA</name>
<organism evidence="1 2">
    <name type="scientific">Pleurodeles waltl</name>
    <name type="common">Iberian ribbed newt</name>
    <dbReference type="NCBI Taxonomy" id="8319"/>
    <lineage>
        <taxon>Eukaryota</taxon>
        <taxon>Metazoa</taxon>
        <taxon>Chordata</taxon>
        <taxon>Craniata</taxon>
        <taxon>Vertebrata</taxon>
        <taxon>Euteleostomi</taxon>
        <taxon>Amphibia</taxon>
        <taxon>Batrachia</taxon>
        <taxon>Caudata</taxon>
        <taxon>Salamandroidea</taxon>
        <taxon>Salamandridae</taxon>
        <taxon>Pleurodelinae</taxon>
        <taxon>Pleurodeles</taxon>
    </lineage>
</organism>
<evidence type="ECO:0000313" key="1">
    <source>
        <dbReference type="EMBL" id="KAJ1088502.1"/>
    </source>
</evidence>
<evidence type="ECO:0000313" key="2">
    <source>
        <dbReference type="Proteomes" id="UP001066276"/>
    </source>
</evidence>
<dbReference type="Proteomes" id="UP001066276">
    <property type="component" value="Chromosome 11"/>
</dbReference>
<proteinExistence type="predicted"/>
<sequence length="96" mass="10149">MGVLWGARGGLPRRTAALGVDRALPAPRKWSNLDCNQVKSWGPPEAVSGGLSTRLLRLGGPALFNLRPIDVVSTALRNCTHAQRASSAPPEGRKAP</sequence>
<dbReference type="EMBL" id="JANPWB010000015">
    <property type="protein sequence ID" value="KAJ1088502.1"/>
    <property type="molecule type" value="Genomic_DNA"/>
</dbReference>
<reference evidence="1" key="1">
    <citation type="journal article" date="2022" name="bioRxiv">
        <title>Sequencing and chromosome-scale assembly of the giantPleurodeles waltlgenome.</title>
        <authorList>
            <person name="Brown T."/>
            <person name="Elewa A."/>
            <person name="Iarovenko S."/>
            <person name="Subramanian E."/>
            <person name="Araus A.J."/>
            <person name="Petzold A."/>
            <person name="Susuki M."/>
            <person name="Suzuki K.-i.T."/>
            <person name="Hayashi T."/>
            <person name="Toyoda A."/>
            <person name="Oliveira C."/>
            <person name="Osipova E."/>
            <person name="Leigh N.D."/>
            <person name="Simon A."/>
            <person name="Yun M.H."/>
        </authorList>
    </citation>
    <scope>NUCLEOTIDE SEQUENCE</scope>
    <source>
        <strain evidence="1">20211129_DDA</strain>
        <tissue evidence="1">Liver</tissue>
    </source>
</reference>
<gene>
    <name evidence="1" type="ORF">NDU88_001659</name>
</gene>